<keyword evidence="2 5" id="KW-0808">Transferase</keyword>
<dbReference type="Proteomes" id="UP000283255">
    <property type="component" value="Unassembled WGS sequence"/>
</dbReference>
<dbReference type="CDD" id="cd04647">
    <property type="entry name" value="LbH_MAT_like"/>
    <property type="match status" value="1"/>
</dbReference>
<proteinExistence type="inferred from homology"/>
<dbReference type="Gene3D" id="2.160.10.10">
    <property type="entry name" value="Hexapeptide repeat proteins"/>
    <property type="match status" value="1"/>
</dbReference>
<protein>
    <submittedName>
        <fullName evidence="5">Acyltransferase</fullName>
    </submittedName>
</protein>
<evidence type="ECO:0000313" key="6">
    <source>
        <dbReference type="Proteomes" id="UP000283255"/>
    </source>
</evidence>
<dbReference type="AlphaFoldDB" id="A0A418YD73"/>
<organism evidence="5 6">
    <name type="scientific">Motilimonas pumila</name>
    <dbReference type="NCBI Taxonomy" id="2303987"/>
    <lineage>
        <taxon>Bacteria</taxon>
        <taxon>Pseudomonadati</taxon>
        <taxon>Pseudomonadota</taxon>
        <taxon>Gammaproteobacteria</taxon>
        <taxon>Alteromonadales</taxon>
        <taxon>Alteromonadales genera incertae sedis</taxon>
        <taxon>Motilimonas</taxon>
    </lineage>
</organism>
<keyword evidence="4 5" id="KW-0012">Acyltransferase</keyword>
<evidence type="ECO:0000256" key="4">
    <source>
        <dbReference type="ARBA" id="ARBA00023315"/>
    </source>
</evidence>
<keyword evidence="3" id="KW-0677">Repeat</keyword>
<dbReference type="PANTHER" id="PTHR23416:SF23">
    <property type="entry name" value="ACETYLTRANSFERASE C18B11.09C-RELATED"/>
    <property type="match status" value="1"/>
</dbReference>
<comment type="similarity">
    <text evidence="1">Belongs to the transferase hexapeptide repeat family.</text>
</comment>
<name>A0A418YD73_9GAMM</name>
<evidence type="ECO:0000256" key="2">
    <source>
        <dbReference type="ARBA" id="ARBA00022679"/>
    </source>
</evidence>
<evidence type="ECO:0000256" key="1">
    <source>
        <dbReference type="ARBA" id="ARBA00007274"/>
    </source>
</evidence>
<dbReference type="InterPro" id="IPR051159">
    <property type="entry name" value="Hexapeptide_acetyltransf"/>
</dbReference>
<evidence type="ECO:0000256" key="3">
    <source>
        <dbReference type="ARBA" id="ARBA00022737"/>
    </source>
</evidence>
<dbReference type="Pfam" id="PF00132">
    <property type="entry name" value="Hexapep"/>
    <property type="match status" value="1"/>
</dbReference>
<dbReference type="InterPro" id="IPR018357">
    <property type="entry name" value="Hexapep_transf_CS"/>
</dbReference>
<dbReference type="GO" id="GO:0005829">
    <property type="term" value="C:cytosol"/>
    <property type="evidence" value="ECO:0007669"/>
    <property type="project" value="TreeGrafter"/>
</dbReference>
<gene>
    <name evidence="5" type="ORF">D1Z90_13225</name>
</gene>
<dbReference type="EMBL" id="QZCH01000017">
    <property type="protein sequence ID" value="RJG42429.1"/>
    <property type="molecule type" value="Genomic_DNA"/>
</dbReference>
<dbReference type="InterPro" id="IPR001451">
    <property type="entry name" value="Hexapep"/>
</dbReference>
<dbReference type="RefSeq" id="WP_119911251.1">
    <property type="nucleotide sequence ID" value="NZ_QZCH01000017.1"/>
</dbReference>
<dbReference type="SUPFAM" id="SSF51161">
    <property type="entry name" value="Trimeric LpxA-like enzymes"/>
    <property type="match status" value="1"/>
</dbReference>
<evidence type="ECO:0000313" key="5">
    <source>
        <dbReference type="EMBL" id="RJG42429.1"/>
    </source>
</evidence>
<reference evidence="5 6" key="1">
    <citation type="submission" date="2018-09" db="EMBL/GenBank/DDBJ databases">
        <authorList>
            <person name="Wang F."/>
        </authorList>
    </citation>
    <scope>NUCLEOTIDE SEQUENCE [LARGE SCALE GENOMIC DNA]</scope>
    <source>
        <strain evidence="5 6">PLHSC7-2</strain>
    </source>
</reference>
<sequence>MADYQNIYLTRPDQSLSQSVNQQLSDFGCQLGLDNAICGVPRVAYTQISDDTDNAAPINAHDFSGCISIGDNCYIESTCSPAFHSQAVKMTSVKRNQYPAGKITIGNHVQLQGTAILAYEQVTVQDNVIFGPMVTIMDCSGHTLTQRGQAGEIAALTTAPVTIKAHAWIGANVMILKGVTIGEHAVVGAGSVVYQDIPDHCVALGNPAKVVKDIHPEQLKAVS</sequence>
<reference evidence="5 6" key="2">
    <citation type="submission" date="2019-01" db="EMBL/GenBank/DDBJ databases">
        <title>Motilimonas pumilus sp. nov., isolated from the gut of sea cucumber (Apostichopus japonicus).</title>
        <authorList>
            <person name="Wang F.-Q."/>
            <person name="Ren L.-H."/>
            <person name="Lin Y.-W."/>
            <person name="Sun G.-H."/>
            <person name="Du Z.-J."/>
            <person name="Zhao J.-X."/>
            <person name="Liu X.-J."/>
            <person name="Liu L.-J."/>
        </authorList>
    </citation>
    <scope>NUCLEOTIDE SEQUENCE [LARGE SCALE GENOMIC DNA]</scope>
    <source>
        <strain evidence="5 6">PLHSC7-2</strain>
    </source>
</reference>
<accession>A0A418YD73</accession>
<dbReference type="InterPro" id="IPR011004">
    <property type="entry name" value="Trimer_LpxA-like_sf"/>
</dbReference>
<keyword evidence="6" id="KW-1185">Reference proteome</keyword>
<comment type="caution">
    <text evidence="5">The sequence shown here is derived from an EMBL/GenBank/DDBJ whole genome shotgun (WGS) entry which is preliminary data.</text>
</comment>
<dbReference type="GO" id="GO:0008374">
    <property type="term" value="F:O-acyltransferase activity"/>
    <property type="evidence" value="ECO:0007669"/>
    <property type="project" value="TreeGrafter"/>
</dbReference>
<dbReference type="PROSITE" id="PS00101">
    <property type="entry name" value="HEXAPEP_TRANSFERASES"/>
    <property type="match status" value="1"/>
</dbReference>
<dbReference type="OrthoDB" id="9815592at2"/>
<dbReference type="PANTHER" id="PTHR23416">
    <property type="entry name" value="SIALIC ACID SYNTHASE-RELATED"/>
    <property type="match status" value="1"/>
</dbReference>